<organism evidence="7 8">
    <name type="scientific">Halolactibacillus alkaliphilus</name>
    <dbReference type="NCBI Taxonomy" id="442899"/>
    <lineage>
        <taxon>Bacteria</taxon>
        <taxon>Bacillati</taxon>
        <taxon>Bacillota</taxon>
        <taxon>Bacilli</taxon>
        <taxon>Bacillales</taxon>
        <taxon>Bacillaceae</taxon>
        <taxon>Halolactibacillus</taxon>
    </lineage>
</organism>
<keyword evidence="2" id="KW-0645">Protease</keyword>
<keyword evidence="8" id="KW-1185">Reference proteome</keyword>
<evidence type="ECO:0000256" key="4">
    <source>
        <dbReference type="ARBA" id="ARBA00022825"/>
    </source>
</evidence>
<dbReference type="GO" id="GO:0008236">
    <property type="term" value="F:serine-type peptidase activity"/>
    <property type="evidence" value="ECO:0007669"/>
    <property type="project" value="UniProtKB-KW"/>
</dbReference>
<protein>
    <submittedName>
        <fullName evidence="7">Signal peptidase</fullName>
    </submittedName>
</protein>
<proteinExistence type="inferred from homology"/>
<dbReference type="InterPro" id="IPR047272">
    <property type="entry name" value="S49_SppA_C"/>
</dbReference>
<comment type="caution">
    <text evidence="7">The sequence shown here is derived from an EMBL/GenBank/DDBJ whole genome shotgun (WGS) entry which is preliminary data.</text>
</comment>
<dbReference type="CDD" id="cd07023">
    <property type="entry name" value="S49_Sppa_N_C"/>
    <property type="match status" value="1"/>
</dbReference>
<dbReference type="SUPFAM" id="SSF52096">
    <property type="entry name" value="ClpP/crotonase"/>
    <property type="match status" value="1"/>
</dbReference>
<gene>
    <name evidence="7" type="primary">sppA</name>
    <name evidence="7" type="ORF">HAL01_20520</name>
</gene>
<comment type="similarity">
    <text evidence="1">Belongs to the peptidase S49 family.</text>
</comment>
<dbReference type="PANTHER" id="PTHR42987">
    <property type="entry name" value="PEPTIDASE S49"/>
    <property type="match status" value="1"/>
</dbReference>
<keyword evidence="5" id="KW-1133">Transmembrane helix</keyword>
<evidence type="ECO:0000256" key="5">
    <source>
        <dbReference type="SAM" id="Phobius"/>
    </source>
</evidence>
<dbReference type="PANTHER" id="PTHR42987:SF7">
    <property type="entry name" value="SIGNAL PEPTIDE PEPTIDASE SPPA-RELATED"/>
    <property type="match status" value="1"/>
</dbReference>
<evidence type="ECO:0000313" key="8">
    <source>
        <dbReference type="Proteomes" id="UP000321400"/>
    </source>
</evidence>
<keyword evidence="5" id="KW-0812">Transmembrane</keyword>
<sequence length="338" mass="37377">MTNKRWVAIGLSIIVLIVSLILPAISSVFMKDDAKEDNATHFFSSFFDQGQSETVIREGNMLERIAVLDIRGQISNQQISPFMSEGYNHNALLDQLEQIKTDTSVKAIIMRVNTPGGGVYESAELTDKIKEVKDQRSIPVYTVMENMAASGGYYISAQSEKIFATEETLTGSIGVIMQGFNVSGLLDKLGIEDMTIKSGDLKDLGSPTRENTTEEIAVLQEIVDGMYNRFIDEIAEGRNMPREDVLELADGRIYSGVQAQAVGLVDALGYFDTALAALEADYSLTDAQIFQYSGTSLTMFDQFFLSMRNIFPAQTSTPLDNLNTHDEAPAFKYLYRGL</sequence>
<dbReference type="AlphaFoldDB" id="A0A511X3R4"/>
<dbReference type="RefSeq" id="WP_089803171.1">
    <property type="nucleotide sequence ID" value="NZ_BJYE01000033.1"/>
</dbReference>
<dbReference type="InterPro" id="IPR004635">
    <property type="entry name" value="Pept_S49_SppA"/>
</dbReference>
<dbReference type="OrthoDB" id="9764363at2"/>
<feature type="transmembrane region" description="Helical" evidence="5">
    <location>
        <begin position="6"/>
        <end position="25"/>
    </location>
</feature>
<name>A0A511X3R4_9BACI</name>
<dbReference type="Pfam" id="PF01343">
    <property type="entry name" value="Peptidase_S49"/>
    <property type="match status" value="1"/>
</dbReference>
<dbReference type="Proteomes" id="UP000321400">
    <property type="component" value="Unassembled WGS sequence"/>
</dbReference>
<dbReference type="InterPro" id="IPR029045">
    <property type="entry name" value="ClpP/crotonase-like_dom_sf"/>
</dbReference>
<evidence type="ECO:0000313" key="7">
    <source>
        <dbReference type="EMBL" id="GEN57588.1"/>
    </source>
</evidence>
<keyword evidence="5" id="KW-0472">Membrane</keyword>
<dbReference type="NCBIfam" id="TIGR00706">
    <property type="entry name" value="SppA_dom"/>
    <property type="match status" value="1"/>
</dbReference>
<dbReference type="EMBL" id="BJYE01000033">
    <property type="protein sequence ID" value="GEN57588.1"/>
    <property type="molecule type" value="Genomic_DNA"/>
</dbReference>
<keyword evidence="4" id="KW-0720">Serine protease</keyword>
<keyword evidence="3" id="KW-0378">Hydrolase</keyword>
<feature type="domain" description="Peptidase S49" evidence="6">
    <location>
        <begin position="135"/>
        <end position="281"/>
    </location>
</feature>
<evidence type="ECO:0000256" key="3">
    <source>
        <dbReference type="ARBA" id="ARBA00022801"/>
    </source>
</evidence>
<dbReference type="InterPro" id="IPR002142">
    <property type="entry name" value="Peptidase_S49"/>
</dbReference>
<dbReference type="STRING" id="442899.SAMN05720591_13123"/>
<evidence type="ECO:0000256" key="1">
    <source>
        <dbReference type="ARBA" id="ARBA00008683"/>
    </source>
</evidence>
<dbReference type="GO" id="GO:0006508">
    <property type="term" value="P:proteolysis"/>
    <property type="evidence" value="ECO:0007669"/>
    <property type="project" value="UniProtKB-KW"/>
</dbReference>
<evidence type="ECO:0000256" key="2">
    <source>
        <dbReference type="ARBA" id="ARBA00022670"/>
    </source>
</evidence>
<accession>A0A511X3R4</accession>
<evidence type="ECO:0000259" key="6">
    <source>
        <dbReference type="Pfam" id="PF01343"/>
    </source>
</evidence>
<reference evidence="7 8" key="1">
    <citation type="submission" date="2019-07" db="EMBL/GenBank/DDBJ databases">
        <title>Whole genome shotgun sequence of Halolactibacillus alkaliphilus NBRC 103919.</title>
        <authorList>
            <person name="Hosoyama A."/>
            <person name="Uohara A."/>
            <person name="Ohji S."/>
            <person name="Ichikawa N."/>
        </authorList>
    </citation>
    <scope>NUCLEOTIDE SEQUENCE [LARGE SCALE GENOMIC DNA]</scope>
    <source>
        <strain evidence="7 8">NBRC 103919</strain>
    </source>
</reference>
<dbReference type="Gene3D" id="3.90.226.10">
    <property type="entry name" value="2-enoyl-CoA Hydratase, Chain A, domain 1"/>
    <property type="match status" value="2"/>
</dbReference>